<dbReference type="PANTHER" id="PTHR33799:SF1">
    <property type="entry name" value="PTS SYSTEM MANNOSE-SPECIFIC EIIAB COMPONENT-RELATED"/>
    <property type="match status" value="1"/>
</dbReference>
<dbReference type="GO" id="GO:0009401">
    <property type="term" value="P:phosphoenolpyruvate-dependent sugar phosphotransferase system"/>
    <property type="evidence" value="ECO:0007669"/>
    <property type="project" value="UniProtKB-KW"/>
</dbReference>
<gene>
    <name evidence="9" type="ORF">FYJ39_01870</name>
</gene>
<comment type="caution">
    <text evidence="9">The sequence shown here is derived from an EMBL/GenBank/DDBJ whole genome shotgun (WGS) entry which is preliminary data.</text>
</comment>
<evidence type="ECO:0000313" key="9">
    <source>
        <dbReference type="EMBL" id="MSS35363.1"/>
    </source>
</evidence>
<dbReference type="Gene3D" id="3.40.50.510">
    <property type="entry name" value="Phosphotransferase system, mannose-type IIA component"/>
    <property type="match status" value="1"/>
</dbReference>
<evidence type="ECO:0000256" key="1">
    <source>
        <dbReference type="ARBA" id="ARBA00004496"/>
    </source>
</evidence>
<dbReference type="GO" id="GO:0016301">
    <property type="term" value="F:kinase activity"/>
    <property type="evidence" value="ECO:0007669"/>
    <property type="project" value="UniProtKB-KW"/>
</dbReference>
<dbReference type="PROSITE" id="PS51096">
    <property type="entry name" value="PTS_EIIA_TYPE_4"/>
    <property type="match status" value="1"/>
</dbReference>
<feature type="domain" description="PTS EIIA type-4" evidence="8">
    <location>
        <begin position="1"/>
        <end position="127"/>
    </location>
</feature>
<evidence type="ECO:0000259" key="8">
    <source>
        <dbReference type="PROSITE" id="PS51096"/>
    </source>
</evidence>
<dbReference type="AlphaFoldDB" id="A0A7X2TBR7"/>
<reference evidence="9 10" key="1">
    <citation type="submission" date="2019-08" db="EMBL/GenBank/DDBJ databases">
        <title>In-depth cultivation of the pig gut microbiome towards novel bacterial diversity and tailored functional studies.</title>
        <authorList>
            <person name="Wylensek D."/>
            <person name="Hitch T.C.A."/>
            <person name="Clavel T."/>
        </authorList>
    </citation>
    <scope>NUCLEOTIDE SEQUENCE [LARGE SCALE GENOMIC DNA]</scope>
    <source>
        <strain evidence="9 10">WCA-389-WT-23D1</strain>
    </source>
</reference>
<dbReference type="RefSeq" id="WP_154470761.1">
    <property type="nucleotide sequence ID" value="NZ_DBEWUL010000038.1"/>
</dbReference>
<keyword evidence="2" id="KW-0813">Transport</keyword>
<dbReference type="PANTHER" id="PTHR33799">
    <property type="entry name" value="PTS PERMEASE-RELATED-RELATED"/>
    <property type="match status" value="1"/>
</dbReference>
<evidence type="ECO:0000256" key="3">
    <source>
        <dbReference type="ARBA" id="ARBA00022490"/>
    </source>
</evidence>
<dbReference type="Pfam" id="PF03610">
    <property type="entry name" value="EIIA-man"/>
    <property type="match status" value="1"/>
</dbReference>
<proteinExistence type="predicted"/>
<evidence type="ECO:0000313" key="10">
    <source>
        <dbReference type="Proteomes" id="UP000429958"/>
    </source>
</evidence>
<organism evidence="9 10">
    <name type="scientific">Clostridium porci</name>
    <dbReference type="NCBI Taxonomy" id="2605778"/>
    <lineage>
        <taxon>Bacteria</taxon>
        <taxon>Bacillati</taxon>
        <taxon>Bacillota</taxon>
        <taxon>Clostridia</taxon>
        <taxon>Eubacteriales</taxon>
        <taxon>Clostridiaceae</taxon>
        <taxon>Clostridium</taxon>
    </lineage>
</organism>
<dbReference type="Proteomes" id="UP000429958">
    <property type="component" value="Unassembled WGS sequence"/>
</dbReference>
<evidence type="ECO:0000256" key="7">
    <source>
        <dbReference type="ARBA" id="ARBA00022777"/>
    </source>
</evidence>
<name>A0A7X2TBR7_9CLOT</name>
<dbReference type="InterPro" id="IPR036662">
    <property type="entry name" value="PTS_EIIA_man-typ_sf"/>
</dbReference>
<accession>A0A7X2TBR7</accession>
<comment type="subcellular location">
    <subcellularLocation>
        <location evidence="1">Cytoplasm</location>
    </subcellularLocation>
</comment>
<keyword evidence="10" id="KW-1185">Reference proteome</keyword>
<dbReference type="InterPro" id="IPR051471">
    <property type="entry name" value="Bacterial_PTS_sugar_comp"/>
</dbReference>
<dbReference type="InterPro" id="IPR004701">
    <property type="entry name" value="PTS_EIIA_man-typ"/>
</dbReference>
<keyword evidence="7" id="KW-0418">Kinase</keyword>
<keyword evidence="5" id="KW-0808">Transferase</keyword>
<dbReference type="CDD" id="cd00006">
    <property type="entry name" value="PTS_IIA_man"/>
    <property type="match status" value="1"/>
</dbReference>
<keyword evidence="3" id="KW-0963">Cytoplasm</keyword>
<sequence>MIGIIVTGHGTFATGITSGVKLLAGEPVQYEVVDFTQEDSILTLEEKLREAMVRLKECSGLLVLADLTGGSPFNVSCRLKEETESISMEVIGGINLPAVLQAYMARISQEDAALLAKDVLACGQGAMVRFQTSVLEDDDYEEE</sequence>
<dbReference type="EMBL" id="VUMD01000001">
    <property type="protein sequence ID" value="MSS35363.1"/>
    <property type="molecule type" value="Genomic_DNA"/>
</dbReference>
<keyword evidence="6" id="KW-0598">Phosphotransferase system</keyword>
<evidence type="ECO:0000256" key="2">
    <source>
        <dbReference type="ARBA" id="ARBA00022448"/>
    </source>
</evidence>
<keyword evidence="4 9" id="KW-0762">Sugar transport</keyword>
<evidence type="ECO:0000256" key="6">
    <source>
        <dbReference type="ARBA" id="ARBA00022683"/>
    </source>
</evidence>
<dbReference type="GO" id="GO:0005737">
    <property type="term" value="C:cytoplasm"/>
    <property type="evidence" value="ECO:0007669"/>
    <property type="project" value="UniProtKB-SubCell"/>
</dbReference>
<protein>
    <submittedName>
        <fullName evidence="9">PTS sugar transporter subunit IIA</fullName>
    </submittedName>
</protein>
<dbReference type="InterPro" id="IPR033887">
    <property type="entry name" value="PTS_IIA_man"/>
</dbReference>
<evidence type="ECO:0000256" key="5">
    <source>
        <dbReference type="ARBA" id="ARBA00022679"/>
    </source>
</evidence>
<evidence type="ECO:0000256" key="4">
    <source>
        <dbReference type="ARBA" id="ARBA00022597"/>
    </source>
</evidence>
<dbReference type="GO" id="GO:0016020">
    <property type="term" value="C:membrane"/>
    <property type="evidence" value="ECO:0007669"/>
    <property type="project" value="InterPro"/>
</dbReference>
<dbReference type="SUPFAM" id="SSF53062">
    <property type="entry name" value="PTS system fructose IIA component-like"/>
    <property type="match status" value="1"/>
</dbReference>